<sequence>MLQPVQILFYFTDTFHYSSPESVIELFHTSISQQTSVISGNNMCFVFQREQHIFQAATFFDAMPEYKTIRIFPTLQPSPYSRRQSLDLTLSK</sequence>
<protein>
    <submittedName>
        <fullName evidence="1">Uncharacterized protein</fullName>
    </submittedName>
</protein>
<evidence type="ECO:0000313" key="2">
    <source>
        <dbReference type="Proteomes" id="UP000785679"/>
    </source>
</evidence>
<proteinExistence type="predicted"/>
<dbReference type="EMBL" id="RRYP01008470">
    <property type="protein sequence ID" value="TNV79753.1"/>
    <property type="molecule type" value="Genomic_DNA"/>
</dbReference>
<keyword evidence="2" id="KW-1185">Reference proteome</keyword>
<accession>A0A8J8NRH3</accession>
<comment type="caution">
    <text evidence="1">The sequence shown here is derived from an EMBL/GenBank/DDBJ whole genome shotgun (WGS) entry which is preliminary data.</text>
</comment>
<dbReference type="Proteomes" id="UP000785679">
    <property type="component" value="Unassembled WGS sequence"/>
</dbReference>
<evidence type="ECO:0000313" key="1">
    <source>
        <dbReference type="EMBL" id="TNV79753.1"/>
    </source>
</evidence>
<organism evidence="1 2">
    <name type="scientific">Halteria grandinella</name>
    <dbReference type="NCBI Taxonomy" id="5974"/>
    <lineage>
        <taxon>Eukaryota</taxon>
        <taxon>Sar</taxon>
        <taxon>Alveolata</taxon>
        <taxon>Ciliophora</taxon>
        <taxon>Intramacronucleata</taxon>
        <taxon>Spirotrichea</taxon>
        <taxon>Stichotrichia</taxon>
        <taxon>Sporadotrichida</taxon>
        <taxon>Halteriidae</taxon>
        <taxon>Halteria</taxon>
    </lineage>
</organism>
<reference evidence="1" key="1">
    <citation type="submission" date="2019-06" db="EMBL/GenBank/DDBJ databases">
        <authorList>
            <person name="Zheng W."/>
        </authorList>
    </citation>
    <scope>NUCLEOTIDE SEQUENCE</scope>
    <source>
        <strain evidence="1">QDHG01</strain>
    </source>
</reference>
<gene>
    <name evidence="1" type="ORF">FGO68_gene4995</name>
</gene>
<dbReference type="AlphaFoldDB" id="A0A8J8NRH3"/>
<name>A0A8J8NRH3_HALGN</name>